<dbReference type="PANTHER" id="PTHR43400:SF10">
    <property type="entry name" value="3-OXOSTEROID 1-DEHYDROGENASE"/>
    <property type="match status" value="1"/>
</dbReference>
<dbReference type="EMBL" id="JAUEQX010000009">
    <property type="protein sequence ID" value="MDW3777536.1"/>
    <property type="molecule type" value="Genomic_DNA"/>
</dbReference>
<dbReference type="AlphaFoldDB" id="A0AAW9C5Q3"/>
<dbReference type="Gene3D" id="3.50.50.60">
    <property type="entry name" value="FAD/NAD(P)-binding domain"/>
    <property type="match status" value="2"/>
</dbReference>
<feature type="domain" description="FAD-dependent oxidoreductase 2 FAD-binding" evidence="5">
    <location>
        <begin position="8"/>
        <end position="544"/>
    </location>
</feature>
<dbReference type="PANTHER" id="PTHR43400">
    <property type="entry name" value="FUMARATE REDUCTASE"/>
    <property type="match status" value="1"/>
</dbReference>
<dbReference type="InterPro" id="IPR027477">
    <property type="entry name" value="Succ_DH/fumarate_Rdtase_cat_sf"/>
</dbReference>
<organism evidence="6 7">
    <name type="scientific">Kluyvera cryocrescens</name>
    <name type="common">Kluyvera citrophila</name>
    <dbReference type="NCBI Taxonomy" id="580"/>
    <lineage>
        <taxon>Bacteria</taxon>
        <taxon>Pseudomonadati</taxon>
        <taxon>Pseudomonadota</taxon>
        <taxon>Gammaproteobacteria</taxon>
        <taxon>Enterobacterales</taxon>
        <taxon>Enterobacteriaceae</taxon>
        <taxon>Kluyvera</taxon>
    </lineage>
</organism>
<protein>
    <submittedName>
        <fullName evidence="6">FAD-dependent oxidoreductase</fullName>
    </submittedName>
</protein>
<gene>
    <name evidence="6" type="ORF">QWU01_12030</name>
</gene>
<dbReference type="InterPro" id="IPR003953">
    <property type="entry name" value="FAD-dep_OxRdtase_2_FAD-bd"/>
</dbReference>
<reference evidence="6" key="1">
    <citation type="journal article" date="2023" name="J Glob Antimicrob Resist">
        <title>Emergence of NDM-1 and KPC-3 carbapenemases in Kluyvera cryocrescens: Investigating genetic heterogeneity and acquisition routes of blaNDM-1 in Enterobacterales species in Portugal.</title>
        <authorList>
            <person name="Loiodice M."/>
            <person name="Ribeiro M."/>
            <person name="Peixe L."/>
            <person name="Novais A."/>
        </authorList>
    </citation>
    <scope>NUCLEOTIDE SEQUENCE</scope>
    <source>
        <strain evidence="6">K629</strain>
    </source>
</reference>
<evidence type="ECO:0000256" key="3">
    <source>
        <dbReference type="ARBA" id="ARBA00022827"/>
    </source>
</evidence>
<dbReference type="InterPro" id="IPR050315">
    <property type="entry name" value="FAD-oxidoreductase_2"/>
</dbReference>
<dbReference type="RefSeq" id="WP_318242575.1">
    <property type="nucleotide sequence ID" value="NZ_JAUEQX010000009.1"/>
</dbReference>
<dbReference type="Pfam" id="PF00890">
    <property type="entry name" value="FAD_binding_2"/>
    <property type="match status" value="1"/>
</dbReference>
<evidence type="ECO:0000313" key="7">
    <source>
        <dbReference type="Proteomes" id="UP001276300"/>
    </source>
</evidence>
<dbReference type="SUPFAM" id="SSF51905">
    <property type="entry name" value="FAD/NAD(P)-binding domain"/>
    <property type="match status" value="1"/>
</dbReference>
<dbReference type="GO" id="GO:0016491">
    <property type="term" value="F:oxidoreductase activity"/>
    <property type="evidence" value="ECO:0007669"/>
    <property type="project" value="UniProtKB-KW"/>
</dbReference>
<keyword evidence="3" id="KW-0274">FAD</keyword>
<comment type="cofactor">
    <cofactor evidence="1">
        <name>FAD</name>
        <dbReference type="ChEBI" id="CHEBI:57692"/>
    </cofactor>
</comment>
<dbReference type="InterPro" id="IPR036188">
    <property type="entry name" value="FAD/NAD-bd_sf"/>
</dbReference>
<comment type="caution">
    <text evidence="6">The sequence shown here is derived from an EMBL/GenBank/DDBJ whole genome shotgun (WGS) entry which is preliminary data.</text>
</comment>
<evidence type="ECO:0000256" key="4">
    <source>
        <dbReference type="ARBA" id="ARBA00023002"/>
    </source>
</evidence>
<dbReference type="NCBIfam" id="NF004789">
    <property type="entry name" value="PRK06134.1"/>
    <property type="match status" value="1"/>
</dbReference>
<dbReference type="Gene3D" id="3.90.700.10">
    <property type="entry name" value="Succinate dehydrogenase/fumarate reductase flavoprotein, catalytic domain"/>
    <property type="match status" value="1"/>
</dbReference>
<evidence type="ECO:0000256" key="2">
    <source>
        <dbReference type="ARBA" id="ARBA00022630"/>
    </source>
</evidence>
<dbReference type="SUPFAM" id="SSF56425">
    <property type="entry name" value="Succinate dehydrogenase/fumarate reductase flavoprotein, catalytic domain"/>
    <property type="match status" value="1"/>
</dbReference>
<evidence type="ECO:0000256" key="1">
    <source>
        <dbReference type="ARBA" id="ARBA00001974"/>
    </source>
</evidence>
<keyword evidence="4" id="KW-0560">Oxidoreductase</keyword>
<proteinExistence type="predicted"/>
<sequence>MSRHVEVDLLVVGSGAAGLATAVTAALHGARVLVAEKESVIGGTSAWSGGWLWIPQNPLAREEGILEDDAAPLAYLQAEMGGLAADARLRTFLRYGPEMVEFFRQNTAVQFLSGSKMPDFHNSHGFATGGRSVTAQPYDASGLGDWLHRLRPPLETISLAGMGIAGGADMTHFFNATRSPRSALYASRRLIRHGWQRLRYGRGRYLVNGNALMARLLRSALDADVRFQLNAPVSRLLEDENGVTGAILAGDEGDIQIHARAVVLACGGFPHDKQRLAENVAHARQGYGHFSAAPPGNQGDGIRLGETVGGQFDTSLKNPMAWAPVSRVSTASGLQLAFPHLVERAKPGFLAVRPNGRRFVNEADSYHDFIAALIDATPEGEQPLAWLIADSRALHRYGLGHARPTPFPVEAWLRTGYLQSAPTLDALAEKCGIDRAELGATVARFNGFAHQGRDEDFQRGASAYNCAQGDARHQPNPTLGALEHAPYYAVRILPGSLGSFSGLKTDEQARVLNAEQRPIPGLFAVGNDMSSVMQGYYPSGGITLGPAMTFGYLVGKNLSATLNN</sequence>
<dbReference type="Proteomes" id="UP001276300">
    <property type="component" value="Unassembled WGS sequence"/>
</dbReference>
<keyword evidence="2" id="KW-0285">Flavoprotein</keyword>
<dbReference type="GO" id="GO:0008202">
    <property type="term" value="P:steroid metabolic process"/>
    <property type="evidence" value="ECO:0007669"/>
    <property type="project" value="UniProtKB-ARBA"/>
</dbReference>
<evidence type="ECO:0000313" key="6">
    <source>
        <dbReference type="EMBL" id="MDW3777536.1"/>
    </source>
</evidence>
<evidence type="ECO:0000259" key="5">
    <source>
        <dbReference type="Pfam" id="PF00890"/>
    </source>
</evidence>
<accession>A0AAW9C5Q3</accession>
<dbReference type="PRINTS" id="PR00411">
    <property type="entry name" value="PNDRDTASEI"/>
</dbReference>
<name>A0AAW9C5Q3_KLUCR</name>